<keyword evidence="2" id="KW-1185">Reference proteome</keyword>
<evidence type="ECO:0000313" key="2">
    <source>
        <dbReference type="Proteomes" id="UP000251889"/>
    </source>
</evidence>
<reference evidence="1 2" key="1">
    <citation type="submission" date="2018-06" db="EMBL/GenBank/DDBJ databases">
        <title>Chryseolinea flavus sp. nov., a member of the phylum Bacteroidetes isolated from soil.</title>
        <authorList>
            <person name="Li Y."/>
            <person name="Wang J."/>
        </authorList>
    </citation>
    <scope>NUCLEOTIDE SEQUENCE [LARGE SCALE GENOMIC DNA]</scope>
    <source>
        <strain evidence="1 2">SDU1-6</strain>
    </source>
</reference>
<organism evidence="1 2">
    <name type="scientific">Pseudochryseolinea flava</name>
    <dbReference type="NCBI Taxonomy" id="2059302"/>
    <lineage>
        <taxon>Bacteria</taxon>
        <taxon>Pseudomonadati</taxon>
        <taxon>Bacteroidota</taxon>
        <taxon>Cytophagia</taxon>
        <taxon>Cytophagales</taxon>
        <taxon>Fulvivirgaceae</taxon>
        <taxon>Pseudochryseolinea</taxon>
    </lineage>
</organism>
<gene>
    <name evidence="1" type="ORF">DQQ10_09265</name>
</gene>
<dbReference type="EMBL" id="QMFY01000003">
    <property type="protein sequence ID" value="RAW01822.1"/>
    <property type="molecule type" value="Genomic_DNA"/>
</dbReference>
<dbReference type="Proteomes" id="UP000251889">
    <property type="component" value="Unassembled WGS sequence"/>
</dbReference>
<comment type="caution">
    <text evidence="1">The sequence shown here is derived from an EMBL/GenBank/DDBJ whole genome shotgun (WGS) entry which is preliminary data.</text>
</comment>
<dbReference type="PROSITE" id="PS51257">
    <property type="entry name" value="PROKAR_LIPOPROTEIN"/>
    <property type="match status" value="1"/>
</dbReference>
<name>A0A364Y4F3_9BACT</name>
<sequence>MMLIKIKMIRSSVIGLLLLIGCVPEGVKDRINENMENAENLLADQEFKRAIANVELHKLRFGSYPESLDDLKFLSVMDSSMRHFVQYHKLDSGYAMNVVVEFPAFGGGEANKMSLRYPQEFWNGLGCVKSNIKEK</sequence>
<dbReference type="AlphaFoldDB" id="A0A364Y4F3"/>
<evidence type="ECO:0000313" key="1">
    <source>
        <dbReference type="EMBL" id="RAW01822.1"/>
    </source>
</evidence>
<proteinExistence type="predicted"/>
<protein>
    <submittedName>
        <fullName evidence="1">Uncharacterized protein</fullName>
    </submittedName>
</protein>
<accession>A0A364Y4F3</accession>